<comment type="caution">
    <text evidence="5">The sequence shown here is derived from an EMBL/GenBank/DDBJ whole genome shotgun (WGS) entry which is preliminary data.</text>
</comment>
<evidence type="ECO:0000313" key="5">
    <source>
        <dbReference type="EMBL" id="RHF00050.1"/>
    </source>
</evidence>
<dbReference type="Proteomes" id="UP000286271">
    <property type="component" value="Unassembled WGS sequence"/>
</dbReference>
<reference evidence="5 6" key="1">
    <citation type="submission" date="2018-08" db="EMBL/GenBank/DDBJ databases">
        <title>A genome reference for cultivated species of the human gut microbiota.</title>
        <authorList>
            <person name="Zou Y."/>
            <person name="Xue W."/>
            <person name="Luo G."/>
        </authorList>
    </citation>
    <scope>NUCLEOTIDE SEQUENCE [LARGE SCALE GENOMIC DNA]</scope>
    <source>
        <strain evidence="5 6">AM27-11</strain>
    </source>
</reference>
<feature type="domain" description="Glycosyltransferase 2-like" evidence="4">
    <location>
        <begin position="4"/>
        <end position="164"/>
    </location>
</feature>
<proteinExistence type="inferred from homology"/>
<keyword evidence="2" id="KW-0328">Glycosyltransferase</keyword>
<dbReference type="Pfam" id="PF00535">
    <property type="entry name" value="Glycos_transf_2"/>
    <property type="match status" value="1"/>
</dbReference>
<dbReference type="Gene3D" id="3.90.550.10">
    <property type="entry name" value="Spore Coat Polysaccharide Biosynthesis Protein SpsA, Chain A"/>
    <property type="match status" value="1"/>
</dbReference>
<accession>A0A414LYK8</accession>
<dbReference type="EMBL" id="QSKW01000002">
    <property type="protein sequence ID" value="RHF00050.1"/>
    <property type="molecule type" value="Genomic_DNA"/>
</dbReference>
<organism evidence="5 6">
    <name type="scientific">Roseburia inulinivorans</name>
    <dbReference type="NCBI Taxonomy" id="360807"/>
    <lineage>
        <taxon>Bacteria</taxon>
        <taxon>Bacillati</taxon>
        <taxon>Bacillota</taxon>
        <taxon>Clostridia</taxon>
        <taxon>Lachnospirales</taxon>
        <taxon>Lachnospiraceae</taxon>
        <taxon>Roseburia</taxon>
    </lineage>
</organism>
<comment type="similarity">
    <text evidence="1">Belongs to the glycosyltransferase 2 family.</text>
</comment>
<protein>
    <submittedName>
        <fullName evidence="5">Glycosyltransferase</fullName>
    </submittedName>
</protein>
<keyword evidence="3 5" id="KW-0808">Transferase</keyword>
<dbReference type="PANTHER" id="PTHR43685:SF5">
    <property type="entry name" value="GLYCOSYLTRANSFERASE EPSE-RELATED"/>
    <property type="match status" value="1"/>
</dbReference>
<dbReference type="GO" id="GO:0016757">
    <property type="term" value="F:glycosyltransferase activity"/>
    <property type="evidence" value="ECO:0007669"/>
    <property type="project" value="UniProtKB-KW"/>
</dbReference>
<gene>
    <name evidence="5" type="ORF">DW707_02270</name>
</gene>
<dbReference type="SUPFAM" id="SSF53448">
    <property type="entry name" value="Nucleotide-diphospho-sugar transferases"/>
    <property type="match status" value="1"/>
</dbReference>
<evidence type="ECO:0000313" key="6">
    <source>
        <dbReference type="Proteomes" id="UP000286271"/>
    </source>
</evidence>
<dbReference type="RefSeq" id="WP_118929726.1">
    <property type="nucleotide sequence ID" value="NZ_QSKW01000002.1"/>
</dbReference>
<dbReference type="AlphaFoldDB" id="A0A414LYK8"/>
<evidence type="ECO:0000259" key="4">
    <source>
        <dbReference type="Pfam" id="PF00535"/>
    </source>
</evidence>
<dbReference type="InterPro" id="IPR050834">
    <property type="entry name" value="Glycosyltransf_2"/>
</dbReference>
<dbReference type="PANTHER" id="PTHR43685">
    <property type="entry name" value="GLYCOSYLTRANSFERASE"/>
    <property type="match status" value="1"/>
</dbReference>
<evidence type="ECO:0000256" key="1">
    <source>
        <dbReference type="ARBA" id="ARBA00006739"/>
    </source>
</evidence>
<evidence type="ECO:0000256" key="3">
    <source>
        <dbReference type="ARBA" id="ARBA00022679"/>
    </source>
</evidence>
<name>A0A414LYK8_9FIRM</name>
<dbReference type="InterPro" id="IPR029044">
    <property type="entry name" value="Nucleotide-diphossugar_trans"/>
</dbReference>
<dbReference type="InterPro" id="IPR001173">
    <property type="entry name" value="Glyco_trans_2-like"/>
</dbReference>
<sequence length="271" mass="31861">MGFSVLMSVYRNEKEEYLQTAIESVFSQTLVPDELVLIQDGPLTEALNSTIERLKQKYPQIITFQFTENVKLGRALAKGVELCSNELIARMDTDDIAVKDRFELQYHYMKAHREIAACGGWIREFNDTGNYSKIKKMPQTEADIRKYIRYRNPLNHMTVMFRKSVILSVGNYRHFPLLEDYELWCRVLADGNKITNLPQVLVNMRTSDKMYDRRGGKNYLKQYQKLWKEQRELGLLSWPETVMAFLLIASMTLQPSAIRKLMYHKVLRDKR</sequence>
<evidence type="ECO:0000256" key="2">
    <source>
        <dbReference type="ARBA" id="ARBA00022676"/>
    </source>
</evidence>